<dbReference type="GO" id="GO:0003824">
    <property type="term" value="F:catalytic activity"/>
    <property type="evidence" value="ECO:0007669"/>
    <property type="project" value="InterPro"/>
</dbReference>
<dbReference type="STRING" id="404380.Gbem_3487"/>
<keyword evidence="4" id="KW-0408">Iron</keyword>
<proteinExistence type="predicted"/>
<dbReference type="AlphaFoldDB" id="B5EC24"/>
<sequence>MKQTTSLCPECYGRISATIRVGATVVMDKTCPEHGAFTSMVEHDPRWWLLCQELGCKNVYDGYMIDVTSQCNLKCKYCYHANGGEHRAAAEVIADAIEHRHLGPTILTGGEPTLHPDLPAMVRELAPWNETWVLTNGVKMADEGYFEELCSAGLLHGDIVLAGLSFHKESAGKDLEVLELCRRKGYRIGTTFFVIDSVDELAEAVALAREYQDVIHRFRIKAASNLWAETGAHHKIFISDMILWLNQHGQTSLVESENNKVSYANVIHEGLHLILVSWYDVENVDLKDIDCGPWYTATDGTLNNLATTCIINGGPK</sequence>
<accession>B5EC24</accession>
<dbReference type="CDD" id="cd01335">
    <property type="entry name" value="Radical_SAM"/>
    <property type="match status" value="1"/>
</dbReference>
<dbReference type="SFLD" id="SFLDG01067">
    <property type="entry name" value="SPASM/twitch_domain_containing"/>
    <property type="match status" value="1"/>
</dbReference>
<dbReference type="PANTHER" id="PTHR43306:SF1">
    <property type="entry name" value="7,8-DIHYDRO-6-HYDROXYMETHYLPTERIN DIMETHYLTRANSFERASE"/>
    <property type="match status" value="1"/>
</dbReference>
<dbReference type="GO" id="GO:0046872">
    <property type="term" value="F:metal ion binding"/>
    <property type="evidence" value="ECO:0007669"/>
    <property type="project" value="UniProtKB-KW"/>
</dbReference>
<comment type="cofactor">
    <cofactor evidence="1">
        <name>[4Fe-4S] cluster</name>
        <dbReference type="ChEBI" id="CHEBI:49883"/>
    </cofactor>
</comment>
<dbReference type="InterPro" id="IPR056488">
    <property type="entry name" value="Zn_ribbon_HMPTM"/>
</dbReference>
<dbReference type="GO" id="GO:0051536">
    <property type="term" value="F:iron-sulfur cluster binding"/>
    <property type="evidence" value="ECO:0007669"/>
    <property type="project" value="UniProtKB-KW"/>
</dbReference>
<feature type="domain" description="HMPTM N-terminal zinc ribbon" evidence="7">
    <location>
        <begin position="2"/>
        <end position="41"/>
    </location>
</feature>
<dbReference type="HOGENOM" id="CLU_879288_0_0_7"/>
<evidence type="ECO:0000259" key="6">
    <source>
        <dbReference type="Pfam" id="PF04055"/>
    </source>
</evidence>
<dbReference type="Pfam" id="PF23545">
    <property type="entry name" value="Zn_ribbon_HMPTM"/>
    <property type="match status" value="1"/>
</dbReference>
<keyword evidence="3" id="KW-0479">Metal-binding</keyword>
<protein>
    <submittedName>
        <fullName evidence="8">Radical SAM domain iron-sulfur cluster-binding oxidoreductase</fullName>
    </submittedName>
</protein>
<evidence type="ECO:0000256" key="3">
    <source>
        <dbReference type="ARBA" id="ARBA00022723"/>
    </source>
</evidence>
<keyword evidence="9" id="KW-1185">Reference proteome</keyword>
<gene>
    <name evidence="8" type="ordered locus">Gbem_3487</name>
</gene>
<dbReference type="SUPFAM" id="SSF102114">
    <property type="entry name" value="Radical SAM enzymes"/>
    <property type="match status" value="1"/>
</dbReference>
<dbReference type="KEGG" id="gbm:Gbem_3487"/>
<keyword evidence="5" id="KW-0411">Iron-sulfur</keyword>
<dbReference type="InterPro" id="IPR007197">
    <property type="entry name" value="rSAM"/>
</dbReference>
<organism evidence="8 9">
    <name type="scientific">Citrifermentans bemidjiense (strain ATCC BAA-1014 / DSM 16622 / JCM 12645 / Bem)</name>
    <name type="common">Geobacter bemidjiensis</name>
    <dbReference type="NCBI Taxonomy" id="404380"/>
    <lineage>
        <taxon>Bacteria</taxon>
        <taxon>Pseudomonadati</taxon>
        <taxon>Thermodesulfobacteriota</taxon>
        <taxon>Desulfuromonadia</taxon>
        <taxon>Geobacterales</taxon>
        <taxon>Geobacteraceae</taxon>
        <taxon>Citrifermentans</taxon>
    </lineage>
</organism>
<feature type="domain" description="Radical SAM core" evidence="6">
    <location>
        <begin position="67"/>
        <end position="210"/>
    </location>
</feature>
<dbReference type="eggNOG" id="COG1964">
    <property type="taxonomic scope" value="Bacteria"/>
</dbReference>
<evidence type="ECO:0000313" key="9">
    <source>
        <dbReference type="Proteomes" id="UP000008825"/>
    </source>
</evidence>
<dbReference type="OrthoDB" id="5365789at2"/>
<dbReference type="Proteomes" id="UP000008825">
    <property type="component" value="Chromosome"/>
</dbReference>
<dbReference type="RefSeq" id="WP_012531914.1">
    <property type="nucleotide sequence ID" value="NC_011146.1"/>
</dbReference>
<evidence type="ECO:0000313" key="8">
    <source>
        <dbReference type="EMBL" id="ACH40480.1"/>
    </source>
</evidence>
<name>B5EC24_CITBB</name>
<dbReference type="SFLD" id="SFLDS00029">
    <property type="entry name" value="Radical_SAM"/>
    <property type="match status" value="1"/>
</dbReference>
<evidence type="ECO:0000256" key="4">
    <source>
        <dbReference type="ARBA" id="ARBA00023004"/>
    </source>
</evidence>
<evidence type="ECO:0000256" key="5">
    <source>
        <dbReference type="ARBA" id="ARBA00023014"/>
    </source>
</evidence>
<keyword evidence="2" id="KW-0949">S-adenosyl-L-methionine</keyword>
<evidence type="ECO:0000256" key="2">
    <source>
        <dbReference type="ARBA" id="ARBA00022691"/>
    </source>
</evidence>
<evidence type="ECO:0000259" key="7">
    <source>
        <dbReference type="Pfam" id="PF23545"/>
    </source>
</evidence>
<evidence type="ECO:0000256" key="1">
    <source>
        <dbReference type="ARBA" id="ARBA00001966"/>
    </source>
</evidence>
<reference evidence="8 9" key="2">
    <citation type="journal article" date="2010" name="BMC Genomics">
        <title>The genome of Geobacter bemidjiensis, exemplar for the subsurface clade of Geobacter species that predominate in Fe(III)-reducing subsurface environments.</title>
        <authorList>
            <person name="Aklujkar M."/>
            <person name="Young N.D."/>
            <person name="Holmes D."/>
            <person name="Chavan M."/>
            <person name="Risso C."/>
            <person name="Kiss H.E."/>
            <person name="Han C.S."/>
            <person name="Land M.L."/>
            <person name="Lovley D.R."/>
        </authorList>
    </citation>
    <scope>NUCLEOTIDE SEQUENCE [LARGE SCALE GENOMIC DNA]</scope>
    <source>
        <strain evidence="9">ATCC BAA-1014 / DSM 16622 / JCM 12645 / Bem</strain>
    </source>
</reference>
<dbReference type="Gene3D" id="3.20.20.70">
    <property type="entry name" value="Aldolase class I"/>
    <property type="match status" value="1"/>
</dbReference>
<dbReference type="PANTHER" id="PTHR43306">
    <property type="entry name" value="7,8-DIHYDRO-6-HYDROXYMETHYLPTERIN DIMETHYLTRANSFERASE"/>
    <property type="match status" value="1"/>
</dbReference>
<dbReference type="InterPro" id="IPR034474">
    <property type="entry name" value="Methyltransferase_Class_D"/>
</dbReference>
<reference evidence="8 9" key="1">
    <citation type="submission" date="2008-07" db="EMBL/GenBank/DDBJ databases">
        <title>Complete sequence of Geobacter bemidjiensis BEM.</title>
        <authorList>
            <consortium name="US DOE Joint Genome Institute"/>
            <person name="Lucas S."/>
            <person name="Copeland A."/>
            <person name="Lapidus A."/>
            <person name="Glavina del Rio T."/>
            <person name="Dalin E."/>
            <person name="Tice H."/>
            <person name="Bruce D."/>
            <person name="Goodwin L."/>
            <person name="Pitluck S."/>
            <person name="Kiss H."/>
            <person name="Brettin T."/>
            <person name="Detter J.C."/>
            <person name="Han C."/>
            <person name="Kuske C.R."/>
            <person name="Schmutz J."/>
            <person name="Larimer F."/>
            <person name="Land M."/>
            <person name="Hauser L."/>
            <person name="Kyrpides N."/>
            <person name="Lykidis A."/>
            <person name="Lovley D."/>
            <person name="Richardson P."/>
        </authorList>
    </citation>
    <scope>NUCLEOTIDE SEQUENCE [LARGE SCALE GENOMIC DNA]</scope>
    <source>
        <strain evidence="9">ATCC BAA-1014 / DSM 16622 / JCM 12645 / Bem</strain>
    </source>
</reference>
<dbReference type="EMBL" id="CP001124">
    <property type="protein sequence ID" value="ACH40480.1"/>
    <property type="molecule type" value="Genomic_DNA"/>
</dbReference>
<dbReference type="InterPro" id="IPR013785">
    <property type="entry name" value="Aldolase_TIM"/>
</dbReference>
<dbReference type="Pfam" id="PF04055">
    <property type="entry name" value="Radical_SAM"/>
    <property type="match status" value="1"/>
</dbReference>
<dbReference type="InterPro" id="IPR058240">
    <property type="entry name" value="rSAM_sf"/>
</dbReference>